<reference evidence="2 3" key="1">
    <citation type="submission" date="2017-03" db="EMBL/GenBank/DDBJ databases">
        <title>Genome of the blue death feigning beetle - Asbolus verrucosus.</title>
        <authorList>
            <person name="Rider S.D."/>
        </authorList>
    </citation>
    <scope>NUCLEOTIDE SEQUENCE [LARGE SCALE GENOMIC DNA]</scope>
    <source>
        <strain evidence="2">Butters</strain>
        <tissue evidence="2">Head and leg muscle</tissue>
    </source>
</reference>
<name>A0A482W3S5_ASBVE</name>
<protein>
    <submittedName>
        <fullName evidence="2">Uncharacterized protein</fullName>
    </submittedName>
</protein>
<organism evidence="2 3">
    <name type="scientific">Asbolus verrucosus</name>
    <name type="common">Desert ironclad beetle</name>
    <dbReference type="NCBI Taxonomy" id="1661398"/>
    <lineage>
        <taxon>Eukaryota</taxon>
        <taxon>Metazoa</taxon>
        <taxon>Ecdysozoa</taxon>
        <taxon>Arthropoda</taxon>
        <taxon>Hexapoda</taxon>
        <taxon>Insecta</taxon>
        <taxon>Pterygota</taxon>
        <taxon>Neoptera</taxon>
        <taxon>Endopterygota</taxon>
        <taxon>Coleoptera</taxon>
        <taxon>Polyphaga</taxon>
        <taxon>Cucujiformia</taxon>
        <taxon>Tenebrionidae</taxon>
        <taxon>Pimeliinae</taxon>
        <taxon>Asbolus</taxon>
    </lineage>
</organism>
<dbReference type="Proteomes" id="UP000292052">
    <property type="component" value="Unassembled WGS sequence"/>
</dbReference>
<keyword evidence="3" id="KW-1185">Reference proteome</keyword>
<comment type="caution">
    <text evidence="2">The sequence shown here is derived from an EMBL/GenBank/DDBJ whole genome shotgun (WGS) entry which is preliminary data.</text>
</comment>
<dbReference type="EMBL" id="QDEB01031496">
    <property type="protein sequence ID" value="RZC39770.1"/>
    <property type="molecule type" value="Genomic_DNA"/>
</dbReference>
<evidence type="ECO:0000313" key="2">
    <source>
        <dbReference type="EMBL" id="RZC39770.1"/>
    </source>
</evidence>
<sequence>MGKRASELAENNEEMLQDVQGEENPAFVFTGPRSEYKAERSQRLTPQQYDNISRVIRQWIQSYRRAQEMHGDNI</sequence>
<dbReference type="OrthoDB" id="6366777at2759"/>
<evidence type="ECO:0000313" key="3">
    <source>
        <dbReference type="Proteomes" id="UP000292052"/>
    </source>
</evidence>
<dbReference type="AlphaFoldDB" id="A0A482W3S5"/>
<gene>
    <name evidence="2" type="ORF">BDFB_001328</name>
</gene>
<feature type="region of interest" description="Disordered" evidence="1">
    <location>
        <begin position="1"/>
        <end position="27"/>
    </location>
</feature>
<evidence type="ECO:0000256" key="1">
    <source>
        <dbReference type="SAM" id="MobiDB-lite"/>
    </source>
</evidence>
<accession>A0A482W3S5</accession>
<proteinExistence type="predicted"/>